<keyword evidence="3" id="KW-0012">Acyltransferase</keyword>
<gene>
    <name evidence="5" type="primary">LOC103488534</name>
</gene>
<proteinExistence type="inferred from homology"/>
<dbReference type="AlphaFoldDB" id="A0A1S3BD01"/>
<sequence>MKLEVDIISEELIKPSTPTPPHLRHYSLSFIDQITVHIYAPALYFYQSTDTGVGGEDLDFALAFKNRLRSTLPDVLSHYPPLAGRPNYASSFIDCNDTGVPFREARVNSQLADVIQFAQPDDLNRLFPVELDRFNEELMAVQFTEFACGGVAVASCISHKIADAMALFSLNNNWAAMARGVKGVFKPHMEGAKIFPPKMMSYDTAMTIVRNRVSRRFVFKQSKLEAIRAKYTENQTTINQNRPSRIESLTAFVYSRFLAAFKHDSAIRNDMSFLVNYTVNLRPKMNPPLPRDAFGNYYFNVMIFPSPETLNDDESCYDLVKQLREETNKIDGEMAKKFLNEDKDLMETVKEVASKVANEEIISCAFSSICRFPLYDVDFGWGRPVWVTFPALWFKNLVAFLDSKDGEGVDAIVHLEERYMNKLEGDEVFMNYATPLPTPSSPLA</sequence>
<keyword evidence="2" id="KW-0808">Transferase</keyword>
<accession>A0A1S3BD01</accession>
<dbReference type="InParanoid" id="A0A1S3BD01"/>
<dbReference type="PANTHER" id="PTHR31623">
    <property type="entry name" value="F21J9.9"/>
    <property type="match status" value="1"/>
</dbReference>
<evidence type="ECO:0000256" key="2">
    <source>
        <dbReference type="ARBA" id="ARBA00022679"/>
    </source>
</evidence>
<evidence type="ECO:0000313" key="5">
    <source>
        <dbReference type="RefSeq" id="XP_008445555.2"/>
    </source>
</evidence>
<evidence type="ECO:0000313" key="4">
    <source>
        <dbReference type="Proteomes" id="UP001652600"/>
    </source>
</evidence>
<reference evidence="5" key="1">
    <citation type="submission" date="2025-08" db="UniProtKB">
        <authorList>
            <consortium name="RefSeq"/>
        </authorList>
    </citation>
    <scope>IDENTIFICATION</scope>
    <source>
        <tissue evidence="5">Stem</tissue>
    </source>
</reference>
<evidence type="ECO:0000256" key="1">
    <source>
        <dbReference type="ARBA" id="ARBA00009861"/>
    </source>
</evidence>
<evidence type="ECO:0000256" key="3">
    <source>
        <dbReference type="ARBA" id="ARBA00023315"/>
    </source>
</evidence>
<comment type="similarity">
    <text evidence="1">Belongs to the plant acyltransferase family.</text>
</comment>
<dbReference type="PANTHER" id="PTHR31623:SF46">
    <property type="entry name" value="VINORINE SYNTHASE-LIKE"/>
    <property type="match status" value="1"/>
</dbReference>
<dbReference type="Proteomes" id="UP001652600">
    <property type="component" value="Chromosome 3"/>
</dbReference>
<dbReference type="RefSeq" id="XP_008445555.2">
    <property type="nucleotide sequence ID" value="XM_008447333.3"/>
</dbReference>
<dbReference type="GO" id="GO:0016746">
    <property type="term" value="F:acyltransferase activity"/>
    <property type="evidence" value="ECO:0007669"/>
    <property type="project" value="UniProtKB-KW"/>
</dbReference>
<keyword evidence="4" id="KW-1185">Reference proteome</keyword>
<dbReference type="eggNOG" id="ENOG502QSKU">
    <property type="taxonomic scope" value="Eukaryota"/>
</dbReference>
<protein>
    <submittedName>
        <fullName evidence="5">Stemmadenine O-acetyltransferase-like</fullName>
    </submittedName>
</protein>
<dbReference type="Gene3D" id="3.30.559.10">
    <property type="entry name" value="Chloramphenicol acetyltransferase-like domain"/>
    <property type="match status" value="2"/>
</dbReference>
<dbReference type="Pfam" id="PF02458">
    <property type="entry name" value="Transferase"/>
    <property type="match status" value="1"/>
</dbReference>
<dbReference type="KEGG" id="cmo:103488534"/>
<dbReference type="InterPro" id="IPR023213">
    <property type="entry name" value="CAT-like_dom_sf"/>
</dbReference>
<organism evidence="4 5">
    <name type="scientific">Cucumis melo</name>
    <name type="common">Muskmelon</name>
    <dbReference type="NCBI Taxonomy" id="3656"/>
    <lineage>
        <taxon>Eukaryota</taxon>
        <taxon>Viridiplantae</taxon>
        <taxon>Streptophyta</taxon>
        <taxon>Embryophyta</taxon>
        <taxon>Tracheophyta</taxon>
        <taxon>Spermatophyta</taxon>
        <taxon>Magnoliopsida</taxon>
        <taxon>eudicotyledons</taxon>
        <taxon>Gunneridae</taxon>
        <taxon>Pentapetalae</taxon>
        <taxon>rosids</taxon>
        <taxon>fabids</taxon>
        <taxon>Cucurbitales</taxon>
        <taxon>Cucurbitaceae</taxon>
        <taxon>Benincaseae</taxon>
        <taxon>Cucumis</taxon>
    </lineage>
</organism>
<name>A0A1S3BD01_CUCME</name>
<dbReference type="GeneID" id="103488534"/>